<dbReference type="InterPro" id="IPR012677">
    <property type="entry name" value="Nucleotide-bd_a/b_plait_sf"/>
</dbReference>
<keyword evidence="8" id="KW-0539">Nucleus</keyword>
<proteinExistence type="inferred from homology"/>
<keyword evidence="6 10" id="KW-0694">RNA-binding</keyword>
<dbReference type="FunFam" id="3.30.70.330:FF:000039">
    <property type="entry name" value="U1 small nuclear ribonucleoprotein A"/>
    <property type="match status" value="1"/>
</dbReference>
<dbReference type="Gene3D" id="3.30.70.330">
    <property type="match status" value="2"/>
</dbReference>
<dbReference type="Pfam" id="PF00076">
    <property type="entry name" value="RRM_1"/>
    <property type="match status" value="2"/>
</dbReference>
<evidence type="ECO:0000256" key="7">
    <source>
        <dbReference type="ARBA" id="ARBA00023187"/>
    </source>
</evidence>
<evidence type="ECO:0000256" key="3">
    <source>
        <dbReference type="ARBA" id="ARBA00022664"/>
    </source>
</evidence>
<keyword evidence="9" id="KW-0687">Ribonucleoprotein</keyword>
<dbReference type="FunFam" id="3.30.70.330:FF:000029">
    <property type="entry name" value="U2 small nuclear ribonucleoprotein B"/>
    <property type="match status" value="1"/>
</dbReference>
<evidence type="ECO:0000256" key="5">
    <source>
        <dbReference type="ARBA" id="ARBA00022737"/>
    </source>
</evidence>
<evidence type="ECO:0000256" key="6">
    <source>
        <dbReference type="ARBA" id="ARBA00022884"/>
    </source>
</evidence>
<comment type="caution">
    <text evidence="12">The sequence shown here is derived from an EMBL/GenBank/DDBJ whole genome shotgun (WGS) entry which is preliminary data.</text>
</comment>
<dbReference type="GO" id="GO:0005681">
    <property type="term" value="C:spliceosomal complex"/>
    <property type="evidence" value="ECO:0007669"/>
    <property type="project" value="UniProtKB-KW"/>
</dbReference>
<evidence type="ECO:0000313" key="13">
    <source>
        <dbReference type="Proteomes" id="UP001050691"/>
    </source>
</evidence>
<keyword evidence="4" id="KW-0747">Spliceosome</keyword>
<evidence type="ECO:0000256" key="2">
    <source>
        <dbReference type="ARBA" id="ARBA00007243"/>
    </source>
</evidence>
<dbReference type="GO" id="GO:0030532">
    <property type="term" value="C:small nuclear ribonucleoprotein complex"/>
    <property type="evidence" value="ECO:0007669"/>
    <property type="project" value="UniProtKB-ARBA"/>
</dbReference>
<organism evidence="12 13">
    <name type="scientific">Clathrus columnatus</name>
    <dbReference type="NCBI Taxonomy" id="1419009"/>
    <lineage>
        <taxon>Eukaryota</taxon>
        <taxon>Fungi</taxon>
        <taxon>Dikarya</taxon>
        <taxon>Basidiomycota</taxon>
        <taxon>Agaricomycotina</taxon>
        <taxon>Agaricomycetes</taxon>
        <taxon>Phallomycetidae</taxon>
        <taxon>Phallales</taxon>
        <taxon>Clathraceae</taxon>
        <taxon>Clathrus</taxon>
    </lineage>
</organism>
<keyword evidence="5" id="KW-0677">Repeat</keyword>
<dbReference type="SUPFAM" id="SSF54928">
    <property type="entry name" value="RNA-binding domain, RBD"/>
    <property type="match status" value="2"/>
</dbReference>
<dbReference type="PANTHER" id="PTHR10501">
    <property type="entry name" value="U1 SMALL NUCLEAR RIBONUCLEOPROTEIN A/U2 SMALL NUCLEAR RIBONUCLEOPROTEIN B"/>
    <property type="match status" value="1"/>
</dbReference>
<sequence>MSDSMEGVVEAVPVAASSAEAGKDVKASQESTPVPEVQAMETLYIQNLNEKIKIDIMKATLKALFKNYGDVLNVTAHRNLRMRGQAFVSFESKDIARKAQREVNRFPLYGKPMQISFAKTPSDAVVKVSNENEFEEHLKARKERKKQTRLNNPVRRKFAAKRSAGQADGTVTLPVSKRPAVQMPDEYLPPNKILFLQNLPENVSKDQLTALFSQYPNLYEVRLIPTKKDIAFVEYMDENSASVAKDALHNYKLDGEAKIKITFARK</sequence>
<dbReference type="AlphaFoldDB" id="A0AAV5A7G3"/>
<dbReference type="GO" id="GO:0006397">
    <property type="term" value="P:mRNA processing"/>
    <property type="evidence" value="ECO:0007669"/>
    <property type="project" value="UniProtKB-KW"/>
</dbReference>
<evidence type="ECO:0000256" key="4">
    <source>
        <dbReference type="ARBA" id="ARBA00022728"/>
    </source>
</evidence>
<dbReference type="InterPro" id="IPR035979">
    <property type="entry name" value="RBD_domain_sf"/>
</dbReference>
<comment type="similarity">
    <text evidence="2">Belongs to the RRM U1 A/B'' family.</text>
</comment>
<keyword evidence="7" id="KW-0508">mRNA splicing</keyword>
<dbReference type="Proteomes" id="UP001050691">
    <property type="component" value="Unassembled WGS sequence"/>
</dbReference>
<evidence type="ECO:0000256" key="9">
    <source>
        <dbReference type="ARBA" id="ARBA00023274"/>
    </source>
</evidence>
<keyword evidence="13" id="KW-1185">Reference proteome</keyword>
<accession>A0AAV5A7G3</accession>
<dbReference type="GO" id="GO:0008380">
    <property type="term" value="P:RNA splicing"/>
    <property type="evidence" value="ECO:0007669"/>
    <property type="project" value="UniProtKB-KW"/>
</dbReference>
<feature type="domain" description="RRM" evidence="11">
    <location>
        <begin position="192"/>
        <end position="266"/>
    </location>
</feature>
<dbReference type="InterPro" id="IPR000504">
    <property type="entry name" value="RRM_dom"/>
</dbReference>
<dbReference type="GO" id="GO:0003723">
    <property type="term" value="F:RNA binding"/>
    <property type="evidence" value="ECO:0007669"/>
    <property type="project" value="UniProtKB-UniRule"/>
</dbReference>
<dbReference type="EMBL" id="BPWL01000003">
    <property type="protein sequence ID" value="GJJ08511.1"/>
    <property type="molecule type" value="Genomic_DNA"/>
</dbReference>
<evidence type="ECO:0000256" key="10">
    <source>
        <dbReference type="PROSITE-ProRule" id="PRU00176"/>
    </source>
</evidence>
<comment type="subcellular location">
    <subcellularLocation>
        <location evidence="1">Nucleus</location>
    </subcellularLocation>
</comment>
<dbReference type="CDD" id="cd12246">
    <property type="entry name" value="RRM1_U1A_like"/>
    <property type="match status" value="1"/>
</dbReference>
<gene>
    <name evidence="12" type="ORF">Clacol_002729</name>
</gene>
<dbReference type="SMART" id="SM00360">
    <property type="entry name" value="RRM"/>
    <property type="match status" value="2"/>
</dbReference>
<dbReference type="CDD" id="cd12247">
    <property type="entry name" value="RRM2_U1A_like"/>
    <property type="match status" value="1"/>
</dbReference>
<reference evidence="12" key="1">
    <citation type="submission" date="2021-10" db="EMBL/GenBank/DDBJ databases">
        <title>De novo Genome Assembly of Clathrus columnatus (Basidiomycota, Fungi) Using Illumina and Nanopore Sequence Data.</title>
        <authorList>
            <person name="Ogiso-Tanaka E."/>
            <person name="Itagaki H."/>
            <person name="Hosoya T."/>
            <person name="Hosaka K."/>
        </authorList>
    </citation>
    <scope>NUCLEOTIDE SEQUENCE</scope>
    <source>
        <strain evidence="12">MO-923</strain>
    </source>
</reference>
<evidence type="ECO:0000259" key="11">
    <source>
        <dbReference type="PROSITE" id="PS50102"/>
    </source>
</evidence>
<feature type="domain" description="RRM" evidence="11">
    <location>
        <begin position="41"/>
        <end position="120"/>
    </location>
</feature>
<protein>
    <recommendedName>
        <fullName evidence="11">RRM domain-containing protein</fullName>
    </recommendedName>
</protein>
<evidence type="ECO:0000313" key="12">
    <source>
        <dbReference type="EMBL" id="GJJ08511.1"/>
    </source>
</evidence>
<evidence type="ECO:0000256" key="1">
    <source>
        <dbReference type="ARBA" id="ARBA00004123"/>
    </source>
</evidence>
<dbReference type="PROSITE" id="PS50102">
    <property type="entry name" value="RRM"/>
    <property type="match status" value="2"/>
</dbReference>
<evidence type="ECO:0000256" key="8">
    <source>
        <dbReference type="ARBA" id="ARBA00023242"/>
    </source>
</evidence>
<name>A0AAV5A7G3_9AGAM</name>
<keyword evidence="3" id="KW-0507">mRNA processing</keyword>